<accession>A0A2P2NR10</accession>
<reference evidence="1" key="1">
    <citation type="submission" date="2018-02" db="EMBL/GenBank/DDBJ databases">
        <title>Rhizophora mucronata_Transcriptome.</title>
        <authorList>
            <person name="Meera S.P."/>
            <person name="Sreeshan A."/>
            <person name="Augustine A."/>
        </authorList>
    </citation>
    <scope>NUCLEOTIDE SEQUENCE</scope>
    <source>
        <tissue evidence="1">Leaf</tissue>
    </source>
</reference>
<dbReference type="EMBL" id="GGEC01064458">
    <property type="protein sequence ID" value="MBX44942.1"/>
    <property type="molecule type" value="Transcribed_RNA"/>
</dbReference>
<organism evidence="1">
    <name type="scientific">Rhizophora mucronata</name>
    <name type="common">Asiatic mangrove</name>
    <dbReference type="NCBI Taxonomy" id="61149"/>
    <lineage>
        <taxon>Eukaryota</taxon>
        <taxon>Viridiplantae</taxon>
        <taxon>Streptophyta</taxon>
        <taxon>Embryophyta</taxon>
        <taxon>Tracheophyta</taxon>
        <taxon>Spermatophyta</taxon>
        <taxon>Magnoliopsida</taxon>
        <taxon>eudicotyledons</taxon>
        <taxon>Gunneridae</taxon>
        <taxon>Pentapetalae</taxon>
        <taxon>rosids</taxon>
        <taxon>fabids</taxon>
        <taxon>Malpighiales</taxon>
        <taxon>Rhizophoraceae</taxon>
        <taxon>Rhizophora</taxon>
    </lineage>
</organism>
<name>A0A2P2NR10_RHIMU</name>
<protein>
    <submittedName>
        <fullName evidence="1">Uncharacterized protein</fullName>
    </submittedName>
</protein>
<proteinExistence type="predicted"/>
<evidence type="ECO:0000313" key="1">
    <source>
        <dbReference type="EMBL" id="MBX44942.1"/>
    </source>
</evidence>
<sequence>MVHCQYIGEKKEINIPFRNCIFWIFQKDSTKETLYCDHNSNHLNGIF</sequence>
<dbReference type="AlphaFoldDB" id="A0A2P2NR10"/>